<protein>
    <recommendedName>
        <fullName evidence="3">C2H2-type domain-containing protein</fullName>
    </recommendedName>
</protein>
<dbReference type="Gene3D" id="3.30.160.60">
    <property type="entry name" value="Classic Zinc Finger"/>
    <property type="match status" value="1"/>
</dbReference>
<name>A0A7S0GM49_9EUKA</name>
<dbReference type="GO" id="GO:0008270">
    <property type="term" value="F:zinc ion binding"/>
    <property type="evidence" value="ECO:0007669"/>
    <property type="project" value="UniProtKB-KW"/>
</dbReference>
<gene>
    <name evidence="4" type="ORF">LAMO00422_LOCUS183</name>
</gene>
<evidence type="ECO:0000313" key="4">
    <source>
        <dbReference type="EMBL" id="CAD8428489.1"/>
    </source>
</evidence>
<keyword evidence="1" id="KW-0479">Metal-binding</keyword>
<keyword evidence="1" id="KW-0863">Zinc-finger</keyword>
<keyword evidence="1" id="KW-0862">Zinc</keyword>
<dbReference type="PROSITE" id="PS50157">
    <property type="entry name" value="ZINC_FINGER_C2H2_2"/>
    <property type="match status" value="1"/>
</dbReference>
<feature type="domain" description="C2H2-type" evidence="3">
    <location>
        <begin position="131"/>
        <end position="159"/>
    </location>
</feature>
<feature type="compositionally biased region" description="Basic and acidic residues" evidence="2">
    <location>
        <begin position="190"/>
        <end position="203"/>
    </location>
</feature>
<accession>A0A7S0GM49</accession>
<dbReference type="EMBL" id="HBEM01000259">
    <property type="protein sequence ID" value="CAD8428489.1"/>
    <property type="molecule type" value="Transcribed_RNA"/>
</dbReference>
<feature type="region of interest" description="Disordered" evidence="2">
    <location>
        <begin position="178"/>
        <end position="211"/>
    </location>
</feature>
<evidence type="ECO:0000259" key="3">
    <source>
        <dbReference type="PROSITE" id="PS50157"/>
    </source>
</evidence>
<evidence type="ECO:0000256" key="2">
    <source>
        <dbReference type="SAM" id="MobiDB-lite"/>
    </source>
</evidence>
<organism evidence="4">
    <name type="scientific">Amorphochlora amoebiformis</name>
    <dbReference type="NCBI Taxonomy" id="1561963"/>
    <lineage>
        <taxon>Eukaryota</taxon>
        <taxon>Sar</taxon>
        <taxon>Rhizaria</taxon>
        <taxon>Cercozoa</taxon>
        <taxon>Chlorarachniophyceae</taxon>
        <taxon>Amorphochlora</taxon>
    </lineage>
</organism>
<dbReference type="AlphaFoldDB" id="A0A7S0GM49"/>
<dbReference type="InterPro" id="IPR013087">
    <property type="entry name" value="Znf_C2H2_type"/>
</dbReference>
<proteinExistence type="predicted"/>
<sequence length="211" mass="24858">MFEFERGSASEEYEKERPYVKGESTYRFGKLKVEKELTFRESLIRRLKMERDYFSSFNKTTDSDDPDAKYEIPEQPVMFDMEKEIELREQKGGSWAAIEKEYREKNEILSQTVFSGGLAPGMKRSEVEMPYKCVVDGMRFPTSSDLSEHMRTAHNQKLPLADARLDNQTLYDEDLQTELLPEEGTVMKQMDNERAKDDLVEDKRRKKHRRG</sequence>
<evidence type="ECO:0000256" key="1">
    <source>
        <dbReference type="PROSITE-ProRule" id="PRU00042"/>
    </source>
</evidence>
<reference evidence="4" key="1">
    <citation type="submission" date="2021-01" db="EMBL/GenBank/DDBJ databases">
        <authorList>
            <person name="Corre E."/>
            <person name="Pelletier E."/>
            <person name="Niang G."/>
            <person name="Scheremetjew M."/>
            <person name="Finn R."/>
            <person name="Kale V."/>
            <person name="Holt S."/>
            <person name="Cochrane G."/>
            <person name="Meng A."/>
            <person name="Brown T."/>
            <person name="Cohen L."/>
        </authorList>
    </citation>
    <scope>NUCLEOTIDE SEQUENCE</scope>
    <source>
        <strain evidence="4">CCMP2058</strain>
    </source>
</reference>